<evidence type="ECO:0000313" key="7">
    <source>
        <dbReference type="EMBL" id="EFN87595.1"/>
    </source>
</evidence>
<dbReference type="SUPFAM" id="SSF103473">
    <property type="entry name" value="MFS general substrate transporter"/>
    <property type="match status" value="1"/>
</dbReference>
<evidence type="ECO:0000259" key="6">
    <source>
        <dbReference type="PROSITE" id="PS50850"/>
    </source>
</evidence>
<feature type="transmembrane region" description="Helical" evidence="5">
    <location>
        <begin position="361"/>
        <end position="383"/>
    </location>
</feature>
<feature type="transmembrane region" description="Helical" evidence="5">
    <location>
        <begin position="456"/>
        <end position="474"/>
    </location>
</feature>
<name>E2B9R1_HARSA</name>
<dbReference type="PROSITE" id="PS00216">
    <property type="entry name" value="SUGAR_TRANSPORT_1"/>
    <property type="match status" value="1"/>
</dbReference>
<feature type="transmembrane region" description="Helical" evidence="5">
    <location>
        <begin position="229"/>
        <end position="254"/>
    </location>
</feature>
<dbReference type="Proteomes" id="UP000008237">
    <property type="component" value="Unassembled WGS sequence"/>
</dbReference>
<keyword evidence="7" id="KW-0762">Sugar transport</keyword>
<dbReference type="OMA" id="AWCANIL"/>
<dbReference type="InterPro" id="IPR005828">
    <property type="entry name" value="MFS_sugar_transport-like"/>
</dbReference>
<dbReference type="OrthoDB" id="4142200at2759"/>
<evidence type="ECO:0000256" key="2">
    <source>
        <dbReference type="ARBA" id="ARBA00022692"/>
    </source>
</evidence>
<accession>E2B9R1</accession>
<evidence type="ECO:0000313" key="8">
    <source>
        <dbReference type="Proteomes" id="UP000008237"/>
    </source>
</evidence>
<feature type="transmembrane region" description="Helical" evidence="5">
    <location>
        <begin position="486"/>
        <end position="508"/>
    </location>
</feature>
<dbReference type="InterPro" id="IPR020846">
    <property type="entry name" value="MFS_dom"/>
</dbReference>
<feature type="transmembrane region" description="Helical" evidence="5">
    <location>
        <begin position="112"/>
        <end position="130"/>
    </location>
</feature>
<feature type="transmembrane region" description="Helical" evidence="5">
    <location>
        <begin position="390"/>
        <end position="410"/>
    </location>
</feature>
<dbReference type="EMBL" id="GL446584">
    <property type="protein sequence ID" value="EFN87595.1"/>
    <property type="molecule type" value="Genomic_DNA"/>
</dbReference>
<dbReference type="FunCoup" id="E2B9R1">
    <property type="interactions" value="24"/>
</dbReference>
<dbReference type="GO" id="GO:0022857">
    <property type="term" value="F:transmembrane transporter activity"/>
    <property type="evidence" value="ECO:0007669"/>
    <property type="project" value="InterPro"/>
</dbReference>
<keyword evidence="2 5" id="KW-0812">Transmembrane</keyword>
<dbReference type="PROSITE" id="PS50850">
    <property type="entry name" value="MFS"/>
    <property type="match status" value="1"/>
</dbReference>
<protein>
    <submittedName>
        <fullName evidence="7">Sugar transporter ERD6-like 6</fullName>
    </submittedName>
</protein>
<evidence type="ECO:0000256" key="1">
    <source>
        <dbReference type="ARBA" id="ARBA00004141"/>
    </source>
</evidence>
<keyword evidence="7" id="KW-0813">Transport</keyword>
<dbReference type="AlphaFoldDB" id="E2B9R1"/>
<dbReference type="Gene3D" id="1.20.1250.20">
    <property type="entry name" value="MFS general substrate transporter like domains"/>
    <property type="match status" value="1"/>
</dbReference>
<dbReference type="InParanoid" id="E2B9R1"/>
<dbReference type="InterPro" id="IPR050549">
    <property type="entry name" value="MFS_Trehalose_Transporter"/>
</dbReference>
<evidence type="ECO:0000256" key="3">
    <source>
        <dbReference type="ARBA" id="ARBA00022989"/>
    </source>
</evidence>
<feature type="transmembrane region" description="Helical" evidence="5">
    <location>
        <begin position="325"/>
        <end position="349"/>
    </location>
</feature>
<dbReference type="PANTHER" id="PTHR48021">
    <property type="match status" value="1"/>
</dbReference>
<dbReference type="InterPro" id="IPR005829">
    <property type="entry name" value="Sugar_transporter_CS"/>
</dbReference>
<comment type="subcellular location">
    <subcellularLocation>
        <location evidence="1">Membrane</location>
        <topology evidence="1">Multi-pass membrane protein</topology>
    </subcellularLocation>
</comment>
<organism evidence="8">
    <name type="scientific">Harpegnathos saltator</name>
    <name type="common">Jerdon's jumping ant</name>
    <dbReference type="NCBI Taxonomy" id="610380"/>
    <lineage>
        <taxon>Eukaryota</taxon>
        <taxon>Metazoa</taxon>
        <taxon>Ecdysozoa</taxon>
        <taxon>Arthropoda</taxon>
        <taxon>Hexapoda</taxon>
        <taxon>Insecta</taxon>
        <taxon>Pterygota</taxon>
        <taxon>Neoptera</taxon>
        <taxon>Endopterygota</taxon>
        <taxon>Hymenoptera</taxon>
        <taxon>Apocrita</taxon>
        <taxon>Aculeata</taxon>
        <taxon>Formicoidea</taxon>
        <taxon>Formicidae</taxon>
        <taxon>Ponerinae</taxon>
        <taxon>Ponerini</taxon>
        <taxon>Harpegnathos</taxon>
    </lineage>
</organism>
<keyword evidence="8" id="KW-1185">Reference proteome</keyword>
<feature type="transmembrane region" description="Helical" evidence="5">
    <location>
        <begin position="142"/>
        <end position="161"/>
    </location>
</feature>
<dbReference type="FunFam" id="1.20.1250.20:FF:000249">
    <property type="entry name" value="facilitated trehalose transporter Tret1"/>
    <property type="match status" value="1"/>
</dbReference>
<dbReference type="GO" id="GO:0016020">
    <property type="term" value="C:membrane"/>
    <property type="evidence" value="ECO:0007669"/>
    <property type="project" value="UniProtKB-SubCell"/>
</dbReference>
<reference evidence="7 8" key="1">
    <citation type="journal article" date="2010" name="Science">
        <title>Genomic comparison of the ants Camponotus floridanus and Harpegnathos saltator.</title>
        <authorList>
            <person name="Bonasio R."/>
            <person name="Zhang G."/>
            <person name="Ye C."/>
            <person name="Mutti N.S."/>
            <person name="Fang X."/>
            <person name="Qin N."/>
            <person name="Donahue G."/>
            <person name="Yang P."/>
            <person name="Li Q."/>
            <person name="Li C."/>
            <person name="Zhang P."/>
            <person name="Huang Z."/>
            <person name="Berger S.L."/>
            <person name="Reinberg D."/>
            <person name="Wang J."/>
            <person name="Liebig J."/>
        </authorList>
    </citation>
    <scope>NUCLEOTIDE SEQUENCE [LARGE SCALE GENOMIC DNA]</scope>
    <source>
        <strain evidence="7 8">R22 G/1</strain>
    </source>
</reference>
<keyword evidence="4 5" id="KW-0472">Membrane</keyword>
<evidence type="ECO:0000256" key="5">
    <source>
        <dbReference type="SAM" id="Phobius"/>
    </source>
</evidence>
<keyword evidence="3 5" id="KW-1133">Transmembrane helix</keyword>
<gene>
    <name evidence="7" type="ORF">EAI_07211</name>
</gene>
<feature type="transmembrane region" description="Helical" evidence="5">
    <location>
        <begin position="167"/>
        <end position="189"/>
    </location>
</feature>
<feature type="domain" description="Major facilitator superfamily (MFS) profile" evidence="6">
    <location>
        <begin position="74"/>
        <end position="512"/>
    </location>
</feature>
<dbReference type="Pfam" id="PF00083">
    <property type="entry name" value="Sugar_tr"/>
    <property type="match status" value="1"/>
</dbReference>
<dbReference type="PANTHER" id="PTHR48021:SF7">
    <property type="entry name" value="RH09188P"/>
    <property type="match status" value="1"/>
</dbReference>
<feature type="transmembrane region" description="Helical" evidence="5">
    <location>
        <begin position="201"/>
        <end position="223"/>
    </location>
</feature>
<dbReference type="InterPro" id="IPR036259">
    <property type="entry name" value="MFS_trans_sf"/>
</dbReference>
<sequence length="556" mass="60176">MALICSEEQQAMLRHEADSGYEKAPSAKRFCEDIENNNSLNNFKSSHGSASRNRGEMAAQYSSNAKGVLAQCLVTGAVLLLATGGGMPIGYSAVMLPQLSEPNSTVRVNQELGSWIASIHSLATPFGSLMSGPLIEAIGRRGCLQLSAIPICVGWLIIGFSRSVTSILVGRVICGLSVGLMAVPAQVWLGETADTGLRGVLVCGGFAAYCLGILLVYILGASFNWDLVAFYGIALPVFSFIAFCLLPESPVWLIKRKKIEKARKALLWLRGGDAEQTNTEVAMLEARITADLVERQRQVVDVSLRQRISSMMSVVRDPGVLKPLIIINVFNILQLCSGTYIIVFYAVNLVQDMDGGSVDNYLAAVVTAVVRFVFSIVSCVMFLRIRRRIVAISSALGTAVASLVLAGYMLARQEGSSVDSYLLATFLLVYVAANTVGLVTLPALMVGELIPMRARGIGGGCCFFIFNLFMFLITKCFPAVNNAIGVTGIFTVFGIFSLLVAIFLYLFLPETKSSTLEEIEDYFKVRRICSSNEVSSYIGRSDGLRCAQFECVFTAK</sequence>
<proteinExistence type="predicted"/>
<feature type="transmembrane region" description="Helical" evidence="5">
    <location>
        <begin position="68"/>
        <end position="92"/>
    </location>
</feature>
<evidence type="ECO:0000256" key="4">
    <source>
        <dbReference type="ARBA" id="ARBA00023136"/>
    </source>
</evidence>
<feature type="transmembrane region" description="Helical" evidence="5">
    <location>
        <begin position="422"/>
        <end position="444"/>
    </location>
</feature>